<protein>
    <recommendedName>
        <fullName evidence="1">Helicase XPB/Ssl2 N-terminal domain-containing protein</fullName>
    </recommendedName>
</protein>
<gene>
    <name evidence="2" type="ORF">F1C12_20720</name>
</gene>
<dbReference type="EMBL" id="CP043641">
    <property type="protein sequence ID" value="QNE37300.1"/>
    <property type="molecule type" value="Genomic_DNA"/>
</dbReference>
<dbReference type="KEGG" id="lse:F1C12_20720"/>
<dbReference type="Proteomes" id="UP000515511">
    <property type="component" value="Chromosome"/>
</dbReference>
<evidence type="ECO:0000313" key="3">
    <source>
        <dbReference type="Proteomes" id="UP000515511"/>
    </source>
</evidence>
<organism evidence="2 3">
    <name type="scientific">Leifsonia shinshuensis</name>
    <dbReference type="NCBI Taxonomy" id="150026"/>
    <lineage>
        <taxon>Bacteria</taxon>
        <taxon>Bacillati</taxon>
        <taxon>Actinomycetota</taxon>
        <taxon>Actinomycetes</taxon>
        <taxon>Micrococcales</taxon>
        <taxon>Microbacteriaceae</taxon>
        <taxon>Leifsonia</taxon>
    </lineage>
</organism>
<evidence type="ECO:0000313" key="2">
    <source>
        <dbReference type="EMBL" id="QNE37300.1"/>
    </source>
</evidence>
<dbReference type="AlphaFoldDB" id="A0A7G6YFN5"/>
<evidence type="ECO:0000259" key="1">
    <source>
        <dbReference type="Pfam" id="PF13625"/>
    </source>
</evidence>
<reference evidence="3" key="1">
    <citation type="submission" date="2019-09" db="EMBL/GenBank/DDBJ databases">
        <title>Antimicrobial potential of Antarctic Bacteria.</title>
        <authorList>
            <person name="Benaud N."/>
            <person name="Edwards R.J."/>
            <person name="Ferrari B.C."/>
        </authorList>
    </citation>
    <scope>NUCLEOTIDE SEQUENCE [LARGE SCALE GENOMIC DNA]</scope>
    <source>
        <strain evidence="3">INR9</strain>
    </source>
</reference>
<dbReference type="InterPro" id="IPR032830">
    <property type="entry name" value="XPB/Ssl2_N"/>
</dbReference>
<dbReference type="Pfam" id="PF13625">
    <property type="entry name" value="Helicase_C_3"/>
    <property type="match status" value="1"/>
</dbReference>
<sequence length="620" mass="65203">MTTTLALAARLRALPDAELAAVLRARAVRRAGVSDFFDLAEALLDPESVQRALAPLDRVRLATLALLGEAGDARTSEWIADTLREHPATAAVTTEAVRDAIAALAGLALLHPADDGAAAYDAVTARLASWPAIGLPRPAALLDTAPPAVPAPLAPDELAASDRLAAERAFEAVAGVSELLTELGREGARELQKGGLALPAAKRLADALAVDAAVVPVALSVASRAGLAAVADGLWLPTAEVAAWQHATTADRWRDLAGAWLDGLPADIRAVLTARGRSPWGASLTAHLAWLYPAAVAETEQRVEEHLREAEWLGVTAGRSPSGAGALLLEAGPAEATAAMVAHFPAEVSQVYLQHDLTVISPGPLAPDVEARLRTMADLESRALASTFRFSAASIDRAVTAGETAESIHAFLAAVSLTGVPQPLDYLIADAVERHGRVRVSEAAEGAEGRAVVRSDDATLLGTIAVDQSLSSLRLLRADERTLVSRFPRDVVFWALTDARYPVVAEDASGALVTPQRRRIAERTAPAATRDPAAELVARLREADAAETDTGEQWLARQLDQAVRARQTVVVQVAMPDGRLVDYLLEPTGIGGGRLRGRDRAADIERTLPLSSVKGLRSVD</sequence>
<accession>A0A7G6YFN5</accession>
<name>A0A7G6YFN5_9MICO</name>
<feature type="domain" description="Helicase XPB/Ssl2 N-terminal" evidence="1">
    <location>
        <begin position="352"/>
        <end position="477"/>
    </location>
</feature>
<dbReference type="RefSeq" id="WP_185276705.1">
    <property type="nucleotide sequence ID" value="NZ_CP043641.1"/>
</dbReference>
<proteinExistence type="predicted"/>